<organism evidence="2 3">
    <name type="scientific">Candidatus Amulumruptor caecigallinarius</name>
    <dbReference type="NCBI Taxonomy" id="2109911"/>
    <lineage>
        <taxon>Bacteria</taxon>
        <taxon>Pseudomonadati</taxon>
        <taxon>Bacteroidota</taxon>
        <taxon>Bacteroidia</taxon>
        <taxon>Bacteroidales</taxon>
        <taxon>Muribaculaceae</taxon>
        <taxon>Candidatus Amulumruptor</taxon>
    </lineage>
</organism>
<sequence>MEIQGKIILALPEMTGTSKAGNPWKKREYVLETHDSFPKKVHFDFFGDRADQFILSPGDEVTLSFDIESREYNGRWFTSIRGWKAEKVGAAPAAGAPVPPAGPATTFPGGYPAPPAPTDLAPGVGDATEDLPF</sequence>
<accession>A0A921JHQ4</accession>
<evidence type="ECO:0000256" key="1">
    <source>
        <dbReference type="SAM" id="MobiDB-lite"/>
    </source>
</evidence>
<name>A0A921JHQ4_9BACT</name>
<comment type="caution">
    <text evidence="2">The sequence shown here is derived from an EMBL/GenBank/DDBJ whole genome shotgun (WGS) entry which is preliminary data.</text>
</comment>
<dbReference type="AlphaFoldDB" id="A0A921JHQ4"/>
<gene>
    <name evidence="2" type="ORF">K8V47_02120</name>
</gene>
<protein>
    <submittedName>
        <fullName evidence="2">DUF3127 domain-containing protein</fullName>
    </submittedName>
</protein>
<reference evidence="2" key="1">
    <citation type="journal article" date="2021" name="PeerJ">
        <title>Extensive microbial diversity within the chicken gut microbiome revealed by metagenomics and culture.</title>
        <authorList>
            <person name="Gilroy R."/>
            <person name="Ravi A."/>
            <person name="Getino M."/>
            <person name="Pursley I."/>
            <person name="Horton D.L."/>
            <person name="Alikhan N.F."/>
            <person name="Baker D."/>
            <person name="Gharbi K."/>
            <person name="Hall N."/>
            <person name="Watson M."/>
            <person name="Adriaenssens E.M."/>
            <person name="Foster-Nyarko E."/>
            <person name="Jarju S."/>
            <person name="Secka A."/>
            <person name="Antonio M."/>
            <person name="Oren A."/>
            <person name="Chaudhuri R.R."/>
            <person name="La Ragione R."/>
            <person name="Hildebrand F."/>
            <person name="Pallen M.J."/>
        </authorList>
    </citation>
    <scope>NUCLEOTIDE SEQUENCE</scope>
    <source>
        <strain evidence="2">4100</strain>
    </source>
</reference>
<feature type="region of interest" description="Disordered" evidence="1">
    <location>
        <begin position="89"/>
        <end position="133"/>
    </location>
</feature>
<dbReference type="InterPro" id="IPR021474">
    <property type="entry name" value="DUF3127"/>
</dbReference>
<dbReference type="Proteomes" id="UP000711407">
    <property type="component" value="Unassembled WGS sequence"/>
</dbReference>
<reference evidence="2" key="2">
    <citation type="submission" date="2021-09" db="EMBL/GenBank/DDBJ databases">
        <authorList>
            <person name="Gilroy R."/>
        </authorList>
    </citation>
    <scope>NUCLEOTIDE SEQUENCE</scope>
    <source>
        <strain evidence="2">4100</strain>
    </source>
</reference>
<evidence type="ECO:0000313" key="3">
    <source>
        <dbReference type="Proteomes" id="UP000711407"/>
    </source>
</evidence>
<dbReference type="Pfam" id="PF11325">
    <property type="entry name" value="DUF3127"/>
    <property type="match status" value="1"/>
</dbReference>
<evidence type="ECO:0000313" key="2">
    <source>
        <dbReference type="EMBL" id="HJE38548.1"/>
    </source>
</evidence>
<proteinExistence type="predicted"/>
<dbReference type="EMBL" id="DYXT01000016">
    <property type="protein sequence ID" value="HJE38548.1"/>
    <property type="molecule type" value="Genomic_DNA"/>
</dbReference>